<reference evidence="1" key="1">
    <citation type="submission" date="2021-06" db="EMBL/GenBank/DDBJ databases">
        <authorList>
            <person name="Kallberg Y."/>
            <person name="Tangrot J."/>
            <person name="Rosling A."/>
        </authorList>
    </citation>
    <scope>NUCLEOTIDE SEQUENCE</scope>
    <source>
        <strain evidence="1">87-6 pot B 2015</strain>
    </source>
</reference>
<gene>
    <name evidence="1" type="ORF">FMOSSE_LOCUS1745</name>
</gene>
<keyword evidence="2" id="KW-1185">Reference proteome</keyword>
<organism evidence="1 2">
    <name type="scientific">Funneliformis mosseae</name>
    <name type="common">Endomycorrhizal fungus</name>
    <name type="synonym">Glomus mosseae</name>
    <dbReference type="NCBI Taxonomy" id="27381"/>
    <lineage>
        <taxon>Eukaryota</taxon>
        <taxon>Fungi</taxon>
        <taxon>Fungi incertae sedis</taxon>
        <taxon>Mucoromycota</taxon>
        <taxon>Glomeromycotina</taxon>
        <taxon>Glomeromycetes</taxon>
        <taxon>Glomerales</taxon>
        <taxon>Glomeraceae</taxon>
        <taxon>Funneliformis</taxon>
    </lineage>
</organism>
<evidence type="ECO:0000313" key="2">
    <source>
        <dbReference type="Proteomes" id="UP000789375"/>
    </source>
</evidence>
<accession>A0A9N8VPB0</accession>
<name>A0A9N8VPB0_FUNMO</name>
<dbReference type="Proteomes" id="UP000789375">
    <property type="component" value="Unassembled WGS sequence"/>
</dbReference>
<evidence type="ECO:0000313" key="1">
    <source>
        <dbReference type="EMBL" id="CAG8455160.1"/>
    </source>
</evidence>
<comment type="caution">
    <text evidence="1">The sequence shown here is derived from an EMBL/GenBank/DDBJ whole genome shotgun (WGS) entry which is preliminary data.</text>
</comment>
<protein>
    <submittedName>
        <fullName evidence="1">5583_t:CDS:1</fullName>
    </submittedName>
</protein>
<dbReference type="AlphaFoldDB" id="A0A9N8VPB0"/>
<sequence>MSGDQMISGPFHNRGVNVFENCMSKETCQASNHNFLTPSFGGYEFLFLNAGTEYIFLYFIFPYFDSTYFAV</sequence>
<dbReference type="EMBL" id="CAJVPP010000203">
    <property type="protein sequence ID" value="CAG8455160.1"/>
    <property type="molecule type" value="Genomic_DNA"/>
</dbReference>
<proteinExistence type="predicted"/>